<evidence type="ECO:0000256" key="15">
    <source>
        <dbReference type="PROSITE-ProRule" id="PRU00169"/>
    </source>
</evidence>
<keyword evidence="7 17" id="KW-0812">Transmembrane</keyword>
<evidence type="ECO:0000256" key="12">
    <source>
        <dbReference type="ARBA" id="ARBA00023012"/>
    </source>
</evidence>
<keyword evidence="13 17" id="KW-0472">Membrane</keyword>
<dbReference type="CDD" id="cd00082">
    <property type="entry name" value="HisKA"/>
    <property type="match status" value="1"/>
</dbReference>
<dbReference type="Proteomes" id="UP000194153">
    <property type="component" value="Unassembled WGS sequence"/>
</dbReference>
<evidence type="ECO:0000256" key="17">
    <source>
        <dbReference type="SAM" id="Phobius"/>
    </source>
</evidence>
<keyword evidence="23" id="KW-1185">Reference proteome</keyword>
<dbReference type="SUPFAM" id="SSF55874">
    <property type="entry name" value="ATPase domain of HSP90 chaperone/DNA topoisomerase II/histidine kinase"/>
    <property type="match status" value="1"/>
</dbReference>
<evidence type="ECO:0000259" key="20">
    <source>
        <dbReference type="PROSITE" id="PS50885"/>
    </source>
</evidence>
<feature type="domain" description="HAMP" evidence="20">
    <location>
        <begin position="201"/>
        <end position="254"/>
    </location>
</feature>
<keyword evidence="6" id="KW-0808">Transferase</keyword>
<dbReference type="InterPro" id="IPR005467">
    <property type="entry name" value="His_kinase_dom"/>
</dbReference>
<dbReference type="PRINTS" id="PR00344">
    <property type="entry name" value="BCTRLSENSOR"/>
</dbReference>
<feature type="modified residue" description="Phosphohistidine" evidence="14">
    <location>
        <position position="757"/>
    </location>
</feature>
<dbReference type="CDD" id="cd16922">
    <property type="entry name" value="HATPase_EvgS-ArcB-TorS-like"/>
    <property type="match status" value="1"/>
</dbReference>
<dbReference type="Gene3D" id="6.10.340.10">
    <property type="match status" value="1"/>
</dbReference>
<dbReference type="InterPro" id="IPR003594">
    <property type="entry name" value="HATPase_dom"/>
</dbReference>
<feature type="transmembrane region" description="Helical" evidence="17">
    <location>
        <begin position="177"/>
        <end position="196"/>
    </location>
</feature>
<accession>A0ABQ0MJK2</accession>
<keyword evidence="10" id="KW-0067">ATP-binding</keyword>
<dbReference type="Gene3D" id="3.30.565.10">
    <property type="entry name" value="Histidine kinase-like ATPase, C-terminal domain"/>
    <property type="match status" value="1"/>
</dbReference>
<keyword evidence="12" id="KW-0902">Two-component regulatory system</keyword>
<evidence type="ECO:0000256" key="9">
    <source>
        <dbReference type="ARBA" id="ARBA00022777"/>
    </source>
</evidence>
<evidence type="ECO:0000256" key="10">
    <source>
        <dbReference type="ARBA" id="ARBA00022840"/>
    </source>
</evidence>
<dbReference type="InterPro" id="IPR003661">
    <property type="entry name" value="HisK_dim/P_dom"/>
</dbReference>
<protein>
    <recommendedName>
        <fullName evidence="3">histidine kinase</fullName>
        <ecNumber evidence="3">2.7.13.3</ecNumber>
    </recommendedName>
</protein>
<dbReference type="SUPFAM" id="SSF47384">
    <property type="entry name" value="Homodimeric domain of signal transducing histidine kinase"/>
    <property type="match status" value="1"/>
</dbReference>
<dbReference type="SUPFAM" id="SSF47226">
    <property type="entry name" value="Histidine-containing phosphotransfer domain, HPT domain"/>
    <property type="match status" value="1"/>
</dbReference>
<dbReference type="CDD" id="cd17546">
    <property type="entry name" value="REC_hyHK_CKI1_RcsC-like"/>
    <property type="match status" value="1"/>
</dbReference>
<evidence type="ECO:0000256" key="7">
    <source>
        <dbReference type="ARBA" id="ARBA00022692"/>
    </source>
</evidence>
<keyword evidence="9" id="KW-0418">Kinase</keyword>
<keyword evidence="8" id="KW-0547">Nucleotide-binding</keyword>
<dbReference type="PANTHER" id="PTHR45339">
    <property type="entry name" value="HYBRID SIGNAL TRANSDUCTION HISTIDINE KINASE J"/>
    <property type="match status" value="1"/>
</dbReference>
<feature type="domain" description="HPt" evidence="21">
    <location>
        <begin position="718"/>
        <end position="813"/>
    </location>
</feature>
<dbReference type="SMART" id="SM00387">
    <property type="entry name" value="HATPase_c"/>
    <property type="match status" value="1"/>
</dbReference>
<dbReference type="InterPro" id="IPR004358">
    <property type="entry name" value="Sig_transdc_His_kin-like_C"/>
</dbReference>
<dbReference type="PROSITE" id="PS50885">
    <property type="entry name" value="HAMP"/>
    <property type="match status" value="1"/>
</dbReference>
<dbReference type="InterPro" id="IPR036097">
    <property type="entry name" value="HisK_dim/P_sf"/>
</dbReference>
<dbReference type="InterPro" id="IPR036641">
    <property type="entry name" value="HPT_dom_sf"/>
</dbReference>
<keyword evidence="5 15" id="KW-0597">Phosphoprotein</keyword>
<dbReference type="InterPro" id="IPR011006">
    <property type="entry name" value="CheY-like_superfamily"/>
</dbReference>
<feature type="domain" description="Histidine kinase" evidence="18">
    <location>
        <begin position="308"/>
        <end position="529"/>
    </location>
</feature>
<dbReference type="Pfam" id="PF02518">
    <property type="entry name" value="HATPase_c"/>
    <property type="match status" value="1"/>
</dbReference>
<evidence type="ECO:0000313" key="23">
    <source>
        <dbReference type="Proteomes" id="UP000194153"/>
    </source>
</evidence>
<dbReference type="RefSeq" id="WP_085813517.1">
    <property type="nucleotide sequence ID" value="NZ_BDQG01000001.1"/>
</dbReference>
<dbReference type="SUPFAM" id="SSF158472">
    <property type="entry name" value="HAMP domain-like"/>
    <property type="match status" value="1"/>
</dbReference>
<dbReference type="CDD" id="cd06225">
    <property type="entry name" value="HAMP"/>
    <property type="match status" value="1"/>
</dbReference>
<evidence type="ECO:0000256" key="6">
    <source>
        <dbReference type="ARBA" id="ARBA00022679"/>
    </source>
</evidence>
<dbReference type="Pfam" id="PF17152">
    <property type="entry name" value="CHASE8"/>
    <property type="match status" value="1"/>
</dbReference>
<dbReference type="Gene3D" id="1.10.287.130">
    <property type="match status" value="1"/>
</dbReference>
<dbReference type="InterPro" id="IPR008207">
    <property type="entry name" value="Sig_transdc_His_kin_Hpt_dom"/>
</dbReference>
<evidence type="ECO:0000256" key="8">
    <source>
        <dbReference type="ARBA" id="ARBA00022741"/>
    </source>
</evidence>
<evidence type="ECO:0000256" key="16">
    <source>
        <dbReference type="SAM" id="Coils"/>
    </source>
</evidence>
<dbReference type="Pfam" id="PF01627">
    <property type="entry name" value="Hpt"/>
    <property type="match status" value="1"/>
</dbReference>
<dbReference type="PROSITE" id="PS50109">
    <property type="entry name" value="HIS_KIN"/>
    <property type="match status" value="1"/>
</dbReference>
<proteinExistence type="predicted"/>
<evidence type="ECO:0000259" key="21">
    <source>
        <dbReference type="PROSITE" id="PS50894"/>
    </source>
</evidence>
<feature type="modified residue" description="4-aspartylphosphate" evidence="15">
    <location>
        <position position="604"/>
    </location>
</feature>
<dbReference type="EC" id="2.7.13.3" evidence="3"/>
<evidence type="ECO:0000259" key="19">
    <source>
        <dbReference type="PROSITE" id="PS50110"/>
    </source>
</evidence>
<dbReference type="PROSITE" id="PS50110">
    <property type="entry name" value="RESPONSE_REGULATORY"/>
    <property type="match status" value="1"/>
</dbReference>
<dbReference type="SMART" id="SM00448">
    <property type="entry name" value="REC"/>
    <property type="match status" value="1"/>
</dbReference>
<dbReference type="Gene3D" id="1.20.120.160">
    <property type="entry name" value="HPT domain"/>
    <property type="match status" value="1"/>
</dbReference>
<dbReference type="Pfam" id="PF00512">
    <property type="entry name" value="HisKA"/>
    <property type="match status" value="1"/>
</dbReference>
<evidence type="ECO:0000256" key="1">
    <source>
        <dbReference type="ARBA" id="ARBA00000085"/>
    </source>
</evidence>
<dbReference type="PANTHER" id="PTHR45339:SF1">
    <property type="entry name" value="HYBRID SIGNAL TRANSDUCTION HISTIDINE KINASE J"/>
    <property type="match status" value="1"/>
</dbReference>
<evidence type="ECO:0000259" key="18">
    <source>
        <dbReference type="PROSITE" id="PS50109"/>
    </source>
</evidence>
<evidence type="ECO:0000256" key="4">
    <source>
        <dbReference type="ARBA" id="ARBA00022475"/>
    </source>
</evidence>
<feature type="coiled-coil region" evidence="16">
    <location>
        <begin position="260"/>
        <end position="298"/>
    </location>
</feature>
<keyword evidence="11 17" id="KW-1133">Transmembrane helix</keyword>
<keyword evidence="16" id="KW-0175">Coiled coil</keyword>
<dbReference type="SMART" id="SM00304">
    <property type="entry name" value="HAMP"/>
    <property type="match status" value="1"/>
</dbReference>
<comment type="subcellular location">
    <subcellularLocation>
        <location evidence="2">Cell membrane</location>
        <topology evidence="2">Multi-pass membrane protein</topology>
    </subcellularLocation>
</comment>
<dbReference type="InterPro" id="IPR033417">
    <property type="entry name" value="CHASE8"/>
</dbReference>
<comment type="caution">
    <text evidence="22">The sequence shown here is derived from an EMBL/GenBank/DDBJ whole genome shotgun (WGS) entry which is preliminary data.</text>
</comment>
<organism evidence="22 23">
    <name type="scientific">Geoanaerobacter pelophilus</name>
    <dbReference type="NCBI Taxonomy" id="60036"/>
    <lineage>
        <taxon>Bacteria</taxon>
        <taxon>Pseudomonadati</taxon>
        <taxon>Thermodesulfobacteriota</taxon>
        <taxon>Desulfuromonadia</taxon>
        <taxon>Geobacterales</taxon>
        <taxon>Geobacteraceae</taxon>
        <taxon>Geoanaerobacter</taxon>
    </lineage>
</organism>
<dbReference type="PROSITE" id="PS50894">
    <property type="entry name" value="HPT"/>
    <property type="match status" value="1"/>
</dbReference>
<evidence type="ECO:0000256" key="13">
    <source>
        <dbReference type="ARBA" id="ARBA00023136"/>
    </source>
</evidence>
<evidence type="ECO:0000256" key="14">
    <source>
        <dbReference type="PROSITE-ProRule" id="PRU00110"/>
    </source>
</evidence>
<sequence length="813" mass="88121">MLRPFRDLSIRRKLIAILLLTSSVVLALVSTAFVFNEVADFRSGMRTELSALAEIVGSNSSAAVAFNDHKSAAETLAALRAKPYILNALVVLKDHTVFASYTAPGSRLQPLGYVIGSGASARVDGRRLGAELERSSFPLALGDHIFGTAPIVLDGQQLGTVVIQSDCTELNHRLGRFFLLLAGVLLGALSLGYFLATRLQRIISEPISHLVQVMKAVSSDKNYNLRAQKQGDDELGTLIDGFNEMLVQIQDRDGKLEAHRIELEEVVQRRTRELSAANRELSQTVAELRVAKEAAEAANLAKSQFLANMSHEIRTPMNGVLGMVNVLLDSGLDGEQRCFAEAVRNSGASLLCIINDILDFSKIEAGRMQLDPAPMDLHVMMQEVLEMFAAGAGSKGVATKCQIASGVPRYVEADLVRLRQIVVNLVGNAVKFTSRGEVLLRAFALEEQGEERVLRFEVVDTGIGIRPEAQAHIFDSFTQADYSATRSFGGTGLGLAIARQLAELMGGELGVVSEFGIGSTFWFTVRLKVCAELPEGVTPSERRTMPLGEVRFAAQILVAEDNPVNQDVVRHMLGRLGCTVQSVDNGAEALSAVRRGGFDLVFMDCQMPKMDGFTATRSIREWETGEGGHVPIVALTANAMTGDREICLAAGMDDYLSKPFAAEQLCAVLQRWLPGKVVQPDAAATADVAALPVETVQVSAVDEPPVFDRAGLLYRLGDPEFVGIFVEKYLASTEQLLGLLQQAIANGDRDAMHLQSHSIKGAAASIGAEVMRGIAYEMEKKAAQQEDVEGMERLYGNLEEAFAEFRREAAQPQ</sequence>
<feature type="coiled-coil region" evidence="16">
    <location>
        <begin position="781"/>
        <end position="808"/>
    </location>
</feature>
<dbReference type="Gene3D" id="3.40.50.2300">
    <property type="match status" value="1"/>
</dbReference>
<evidence type="ECO:0000256" key="2">
    <source>
        <dbReference type="ARBA" id="ARBA00004651"/>
    </source>
</evidence>
<dbReference type="InterPro" id="IPR001789">
    <property type="entry name" value="Sig_transdc_resp-reg_receiver"/>
</dbReference>
<comment type="catalytic activity">
    <reaction evidence="1">
        <text>ATP + protein L-histidine = ADP + protein N-phospho-L-histidine.</text>
        <dbReference type="EC" id="2.7.13.3"/>
    </reaction>
</comment>
<evidence type="ECO:0000256" key="11">
    <source>
        <dbReference type="ARBA" id="ARBA00022989"/>
    </source>
</evidence>
<dbReference type="InterPro" id="IPR036890">
    <property type="entry name" value="HATPase_C_sf"/>
</dbReference>
<name>A0ABQ0MJK2_9BACT</name>
<dbReference type="Pfam" id="PF00672">
    <property type="entry name" value="HAMP"/>
    <property type="match status" value="1"/>
</dbReference>
<feature type="domain" description="Response regulatory" evidence="19">
    <location>
        <begin position="555"/>
        <end position="673"/>
    </location>
</feature>
<dbReference type="EMBL" id="BDQG01000001">
    <property type="protein sequence ID" value="GAW67238.1"/>
    <property type="molecule type" value="Genomic_DNA"/>
</dbReference>
<dbReference type="InterPro" id="IPR003660">
    <property type="entry name" value="HAMP_dom"/>
</dbReference>
<evidence type="ECO:0000256" key="5">
    <source>
        <dbReference type="ARBA" id="ARBA00022553"/>
    </source>
</evidence>
<evidence type="ECO:0000313" key="22">
    <source>
        <dbReference type="EMBL" id="GAW67238.1"/>
    </source>
</evidence>
<gene>
    <name evidence="22" type="ORF">GPEL0_01r2957</name>
</gene>
<dbReference type="Pfam" id="PF00072">
    <property type="entry name" value="Response_reg"/>
    <property type="match status" value="1"/>
</dbReference>
<evidence type="ECO:0000256" key="3">
    <source>
        <dbReference type="ARBA" id="ARBA00012438"/>
    </source>
</evidence>
<dbReference type="SUPFAM" id="SSF52172">
    <property type="entry name" value="CheY-like"/>
    <property type="match status" value="1"/>
</dbReference>
<keyword evidence="4" id="KW-1003">Cell membrane</keyword>
<reference evidence="23" key="1">
    <citation type="submission" date="2017-05" db="EMBL/GenBank/DDBJ databases">
        <title>Draft genome sequence of Geobacter pelophilus, a iron(III)-reducing bacteria.</title>
        <authorList>
            <person name="Aoyagi T."/>
            <person name="Koike H."/>
            <person name="Morita T."/>
            <person name="Sato Y."/>
            <person name="Habe H."/>
            <person name="Hori T."/>
        </authorList>
    </citation>
    <scope>NUCLEOTIDE SEQUENCE [LARGE SCALE GENOMIC DNA]</scope>
    <source>
        <strain evidence="23">Drf2</strain>
    </source>
</reference>
<dbReference type="SMART" id="SM00388">
    <property type="entry name" value="HisKA"/>
    <property type="match status" value="1"/>
</dbReference>